<protein>
    <recommendedName>
        <fullName evidence="5">Secreted protein</fullName>
    </recommendedName>
</protein>
<keyword evidence="2" id="KW-1133">Transmembrane helix</keyword>
<evidence type="ECO:0000256" key="1">
    <source>
        <dbReference type="SAM" id="MobiDB-lite"/>
    </source>
</evidence>
<keyword evidence="4" id="KW-1185">Reference proteome</keyword>
<accession>A0ABV8L241</accession>
<sequence length="74" mass="8075">MSIAHIIQVFILAGVLFGVTAVFVGLVRADLRANPPMAVVRNDTPADEEDDGDDPGAEWDRARDRWIDREIGAA</sequence>
<evidence type="ECO:0000256" key="2">
    <source>
        <dbReference type="SAM" id="Phobius"/>
    </source>
</evidence>
<keyword evidence="2" id="KW-0472">Membrane</keyword>
<proteinExistence type="predicted"/>
<evidence type="ECO:0000313" key="4">
    <source>
        <dbReference type="Proteomes" id="UP001595767"/>
    </source>
</evidence>
<reference evidence="4" key="1">
    <citation type="journal article" date="2019" name="Int. J. Syst. Evol. Microbiol.">
        <title>The Global Catalogue of Microorganisms (GCM) 10K type strain sequencing project: providing services to taxonomists for standard genome sequencing and annotation.</title>
        <authorList>
            <consortium name="The Broad Institute Genomics Platform"/>
            <consortium name="The Broad Institute Genome Sequencing Center for Infectious Disease"/>
            <person name="Wu L."/>
            <person name="Ma J."/>
        </authorList>
    </citation>
    <scope>NUCLEOTIDE SEQUENCE [LARGE SCALE GENOMIC DNA]</scope>
    <source>
        <strain evidence="4">CGMCC 4.7204</strain>
    </source>
</reference>
<evidence type="ECO:0008006" key="5">
    <source>
        <dbReference type="Google" id="ProtNLM"/>
    </source>
</evidence>
<gene>
    <name evidence="3" type="ORF">ACFOW8_08085</name>
</gene>
<organism evidence="3 4">
    <name type="scientific">Nocardia rhizosphaerae</name>
    <dbReference type="NCBI Taxonomy" id="1691571"/>
    <lineage>
        <taxon>Bacteria</taxon>
        <taxon>Bacillati</taxon>
        <taxon>Actinomycetota</taxon>
        <taxon>Actinomycetes</taxon>
        <taxon>Mycobacteriales</taxon>
        <taxon>Nocardiaceae</taxon>
        <taxon>Nocardia</taxon>
    </lineage>
</organism>
<feature type="transmembrane region" description="Helical" evidence="2">
    <location>
        <begin position="6"/>
        <end position="27"/>
    </location>
</feature>
<feature type="compositionally biased region" description="Acidic residues" evidence="1">
    <location>
        <begin position="45"/>
        <end position="57"/>
    </location>
</feature>
<dbReference type="RefSeq" id="WP_378547685.1">
    <property type="nucleotide sequence ID" value="NZ_JBHSBA010000003.1"/>
</dbReference>
<name>A0ABV8L241_9NOCA</name>
<dbReference type="EMBL" id="JBHSBA010000003">
    <property type="protein sequence ID" value="MFC4124882.1"/>
    <property type="molecule type" value="Genomic_DNA"/>
</dbReference>
<dbReference type="Proteomes" id="UP001595767">
    <property type="component" value="Unassembled WGS sequence"/>
</dbReference>
<evidence type="ECO:0000313" key="3">
    <source>
        <dbReference type="EMBL" id="MFC4124882.1"/>
    </source>
</evidence>
<feature type="region of interest" description="Disordered" evidence="1">
    <location>
        <begin position="38"/>
        <end position="62"/>
    </location>
</feature>
<keyword evidence="2" id="KW-0812">Transmembrane</keyword>
<comment type="caution">
    <text evidence="3">The sequence shown here is derived from an EMBL/GenBank/DDBJ whole genome shotgun (WGS) entry which is preliminary data.</text>
</comment>